<dbReference type="SUPFAM" id="SSF109604">
    <property type="entry name" value="HD-domain/PDEase-like"/>
    <property type="match status" value="1"/>
</dbReference>
<dbReference type="STRING" id="29341.RSJ17_14680"/>
<dbReference type="InterPro" id="IPR006674">
    <property type="entry name" value="HD_domain"/>
</dbReference>
<dbReference type="AlphaFoldDB" id="A0A0C1U5L0"/>
<sequence>MKDIKEVKERIINLLNSTERKGIDRVIKYMDETDFFVAPASTKYHGNYDGGLAEHSLNVYQLFQEKNKKFDLGLSDDTVTIVSLLHDFCKINFYNKQECWRKNDKNRWESYEGYKVIDDFPIGHGEKSVIMLQNFIRLTKEEMLMIRWHMGNTEPKEQMMNISNTYNLVPAAVALHTADMEASYLLEECVGPGEQQLKFKI</sequence>
<evidence type="ECO:0000313" key="3">
    <source>
        <dbReference type="Proteomes" id="UP000031366"/>
    </source>
</evidence>
<dbReference type="OrthoDB" id="357543at2"/>
<keyword evidence="3" id="KW-1185">Reference proteome</keyword>
<feature type="domain" description="HD" evidence="1">
    <location>
        <begin position="53"/>
        <end position="146"/>
    </location>
</feature>
<organism evidence="2 3">
    <name type="scientific">Clostridium argentinense CDC 2741</name>
    <dbReference type="NCBI Taxonomy" id="1418104"/>
    <lineage>
        <taxon>Bacteria</taxon>
        <taxon>Bacillati</taxon>
        <taxon>Bacillota</taxon>
        <taxon>Clostridia</taxon>
        <taxon>Eubacteriales</taxon>
        <taxon>Clostridiaceae</taxon>
        <taxon>Clostridium</taxon>
    </lineage>
</organism>
<evidence type="ECO:0000259" key="1">
    <source>
        <dbReference type="Pfam" id="PF01966"/>
    </source>
</evidence>
<dbReference type="Proteomes" id="UP000031366">
    <property type="component" value="Unassembled WGS sequence"/>
</dbReference>
<dbReference type="Gene3D" id="1.10.3210.10">
    <property type="entry name" value="Hypothetical protein af1432"/>
    <property type="match status" value="1"/>
</dbReference>
<dbReference type="RefSeq" id="WP_039631867.1">
    <property type="nucleotide sequence ID" value="NZ_AYSO01000015.1"/>
</dbReference>
<reference evidence="2 3" key="1">
    <citation type="journal article" date="2015" name="Infect. Genet. Evol.">
        <title>Genomic sequences of six botulinum neurotoxin-producing strains representing three clostridial species illustrate the mobility and diversity of botulinum neurotoxin genes.</title>
        <authorList>
            <person name="Smith T.J."/>
            <person name="Hill K.K."/>
            <person name="Xie G."/>
            <person name="Foley B.T."/>
            <person name="Williamson C.H."/>
            <person name="Foster J.T."/>
            <person name="Johnson S.L."/>
            <person name="Chertkov O."/>
            <person name="Teshima H."/>
            <person name="Gibbons H.S."/>
            <person name="Johnsky L.A."/>
            <person name="Karavis M.A."/>
            <person name="Smith L.A."/>
        </authorList>
    </citation>
    <scope>NUCLEOTIDE SEQUENCE [LARGE SCALE GENOMIC DNA]</scope>
    <source>
        <strain evidence="2 3">CDC 2741</strain>
    </source>
</reference>
<comment type="caution">
    <text evidence="2">The sequence shown here is derived from an EMBL/GenBank/DDBJ whole genome shotgun (WGS) entry which is preliminary data.</text>
</comment>
<name>A0A0C1U5L0_9CLOT</name>
<protein>
    <submittedName>
        <fullName evidence="2">HD domain protein</fullName>
    </submittedName>
</protein>
<accession>A0A0C1U5L0</accession>
<gene>
    <name evidence="2" type="ORF">U732_1097</name>
</gene>
<evidence type="ECO:0000313" key="2">
    <source>
        <dbReference type="EMBL" id="KIE46998.1"/>
    </source>
</evidence>
<dbReference type="EMBL" id="AYSO01000015">
    <property type="protein sequence ID" value="KIE46998.1"/>
    <property type="molecule type" value="Genomic_DNA"/>
</dbReference>
<dbReference type="Pfam" id="PF01966">
    <property type="entry name" value="HD"/>
    <property type="match status" value="1"/>
</dbReference>
<proteinExistence type="predicted"/>